<dbReference type="EMBL" id="JADCKQ010000007">
    <property type="protein sequence ID" value="MBI1494095.1"/>
    <property type="molecule type" value="Genomic_DNA"/>
</dbReference>
<protein>
    <recommendedName>
        <fullName evidence="3">Phage gp6-like head-tail connector protein</fullName>
    </recommendedName>
</protein>
<reference evidence="1" key="1">
    <citation type="submission" date="2020-10" db="EMBL/GenBank/DDBJ databases">
        <title>Paenihalocynthiibacter styelae gen. nov., sp. nov., isolated from stalked sea squirt Styela clava.</title>
        <authorList>
            <person name="Kim Y.-O."/>
            <person name="Yoon J.-H."/>
        </authorList>
    </citation>
    <scope>NUCLEOTIDE SEQUENCE</scope>
    <source>
        <strain evidence="1">MYP1-1</strain>
    </source>
</reference>
<keyword evidence="2" id="KW-1185">Reference proteome</keyword>
<name>A0A8J7IXT0_9RHOB</name>
<evidence type="ECO:0008006" key="3">
    <source>
        <dbReference type="Google" id="ProtNLM"/>
    </source>
</evidence>
<dbReference type="InterPro" id="IPR011738">
    <property type="entry name" value="Phage_CHP"/>
</dbReference>
<sequence>MMLIEQTPVLSAALPLAEFRDHLRLGTGFADDAVQDGVLERALRAALAMIEARTGKVLLTRDFLWRTTGWRDASCQALPVAPVTSLVSLQIVDRVGDAVVIDPARYRLQEDDFRPRLVATGGILPQIPAAGEAEIGFQAGYVAWGDVPADLAQAVFMLAAGLYENRDGNSEDVFSGAIETLIARFRTVRSLGGAR</sequence>
<gene>
    <name evidence="1" type="ORF">H1D41_10645</name>
</gene>
<evidence type="ECO:0000313" key="2">
    <source>
        <dbReference type="Proteomes" id="UP000640583"/>
    </source>
</evidence>
<accession>A0A8J7IXT0</accession>
<evidence type="ECO:0000313" key="1">
    <source>
        <dbReference type="EMBL" id="MBI1494095.1"/>
    </source>
</evidence>
<dbReference type="Proteomes" id="UP000640583">
    <property type="component" value="Unassembled WGS sequence"/>
</dbReference>
<dbReference type="RefSeq" id="WP_228848887.1">
    <property type="nucleotide sequence ID" value="NZ_JADCKQ010000007.1"/>
</dbReference>
<proteinExistence type="predicted"/>
<dbReference type="AlphaFoldDB" id="A0A8J7IXT0"/>
<organism evidence="1 2">
    <name type="scientific">Halocynthiibacter styelae</name>
    <dbReference type="NCBI Taxonomy" id="2761955"/>
    <lineage>
        <taxon>Bacteria</taxon>
        <taxon>Pseudomonadati</taxon>
        <taxon>Pseudomonadota</taxon>
        <taxon>Alphaproteobacteria</taxon>
        <taxon>Rhodobacterales</taxon>
        <taxon>Paracoccaceae</taxon>
        <taxon>Halocynthiibacter</taxon>
    </lineage>
</organism>
<dbReference type="NCBIfam" id="TIGR02215">
    <property type="entry name" value="phage_chp_gp8"/>
    <property type="match status" value="1"/>
</dbReference>
<dbReference type="Gene3D" id="1.10.3230.30">
    <property type="entry name" value="Phage gp6-like head-tail connector protein"/>
    <property type="match status" value="1"/>
</dbReference>
<comment type="caution">
    <text evidence="1">The sequence shown here is derived from an EMBL/GenBank/DDBJ whole genome shotgun (WGS) entry which is preliminary data.</text>
</comment>
<dbReference type="CDD" id="cd08054">
    <property type="entry name" value="gp6"/>
    <property type="match status" value="1"/>
</dbReference>